<dbReference type="STRING" id="4432.A0A1U8Q5X2"/>
<dbReference type="Gene3D" id="1.25.40.10">
    <property type="entry name" value="Tetratricopeptide repeat domain"/>
    <property type="match status" value="6"/>
</dbReference>
<evidence type="ECO:0000256" key="1">
    <source>
        <dbReference type="ARBA" id="ARBA00022737"/>
    </source>
</evidence>
<feature type="repeat" description="PPR" evidence="2">
    <location>
        <begin position="477"/>
        <end position="511"/>
    </location>
</feature>
<dbReference type="InterPro" id="IPR046848">
    <property type="entry name" value="E_motif"/>
</dbReference>
<feature type="domain" description="DYW" evidence="3">
    <location>
        <begin position="894"/>
        <end position="986"/>
    </location>
</feature>
<dbReference type="PANTHER" id="PTHR47926:SF383">
    <property type="entry name" value="DYW DOMAIN-CONTAINING PROTEIN"/>
    <property type="match status" value="1"/>
</dbReference>
<dbReference type="FunFam" id="1.25.40.10:FF:000366">
    <property type="entry name" value="Pentatricopeptide (PPR) repeat-containing protein"/>
    <property type="match status" value="1"/>
</dbReference>
<dbReference type="InterPro" id="IPR032867">
    <property type="entry name" value="DYW_dom"/>
</dbReference>
<dbReference type="RefSeq" id="XP_010257861.2">
    <property type="nucleotide sequence ID" value="XM_010259559.2"/>
</dbReference>
<dbReference type="PROSITE" id="PS51375">
    <property type="entry name" value="PPR"/>
    <property type="match status" value="6"/>
</dbReference>
<dbReference type="InterPro" id="IPR046960">
    <property type="entry name" value="PPR_At4g14850-like_plant"/>
</dbReference>
<dbReference type="GeneID" id="104597831"/>
<dbReference type="OMA" id="FQWNALV"/>
<feature type="repeat" description="PPR" evidence="2">
    <location>
        <begin position="374"/>
        <end position="404"/>
    </location>
</feature>
<evidence type="ECO:0000256" key="2">
    <source>
        <dbReference type="PROSITE-ProRule" id="PRU00708"/>
    </source>
</evidence>
<dbReference type="FunFam" id="1.25.40.10:FF:000361">
    <property type="entry name" value="Pentatricopeptide repeat-containing protein chloroplastic"/>
    <property type="match status" value="2"/>
</dbReference>
<proteinExistence type="predicted"/>
<feature type="repeat" description="PPR" evidence="2">
    <location>
        <begin position="240"/>
        <end position="274"/>
    </location>
</feature>
<dbReference type="Pfam" id="PF20431">
    <property type="entry name" value="E_motif"/>
    <property type="match status" value="1"/>
</dbReference>
<dbReference type="NCBIfam" id="TIGR00756">
    <property type="entry name" value="PPR"/>
    <property type="match status" value="7"/>
</dbReference>
<evidence type="ECO:0000313" key="4">
    <source>
        <dbReference type="Proteomes" id="UP000189703"/>
    </source>
</evidence>
<organism evidence="4 6">
    <name type="scientific">Nelumbo nucifera</name>
    <name type="common">Sacred lotus</name>
    <dbReference type="NCBI Taxonomy" id="4432"/>
    <lineage>
        <taxon>Eukaryota</taxon>
        <taxon>Viridiplantae</taxon>
        <taxon>Streptophyta</taxon>
        <taxon>Embryophyta</taxon>
        <taxon>Tracheophyta</taxon>
        <taxon>Spermatophyta</taxon>
        <taxon>Magnoliopsida</taxon>
        <taxon>Proteales</taxon>
        <taxon>Nelumbonaceae</taxon>
        <taxon>Nelumbo</taxon>
    </lineage>
</organism>
<dbReference type="GO" id="GO:0003723">
    <property type="term" value="F:RNA binding"/>
    <property type="evidence" value="ECO:0000318"/>
    <property type="project" value="GO_Central"/>
</dbReference>
<dbReference type="Pfam" id="PF13041">
    <property type="entry name" value="PPR_2"/>
    <property type="match status" value="3"/>
</dbReference>
<evidence type="ECO:0000259" key="3">
    <source>
        <dbReference type="Pfam" id="PF14432"/>
    </source>
</evidence>
<evidence type="ECO:0000313" key="5">
    <source>
        <dbReference type="RefSeq" id="XP_010257861.2"/>
    </source>
</evidence>
<keyword evidence="1" id="KW-0677">Repeat</keyword>
<dbReference type="GO" id="GO:0009451">
    <property type="term" value="P:RNA modification"/>
    <property type="evidence" value="ECO:0000318"/>
    <property type="project" value="GO_Central"/>
</dbReference>
<feature type="repeat" description="PPR" evidence="2">
    <location>
        <begin position="679"/>
        <end position="713"/>
    </location>
</feature>
<dbReference type="Pfam" id="PF14432">
    <property type="entry name" value="DYW_deaminase"/>
    <property type="match status" value="1"/>
</dbReference>
<dbReference type="FunFam" id="1.25.40.10:FF:000344">
    <property type="entry name" value="Pentatricopeptide repeat-containing protein"/>
    <property type="match status" value="1"/>
</dbReference>
<evidence type="ECO:0000313" key="6">
    <source>
        <dbReference type="RefSeq" id="XP_019053460.1"/>
    </source>
</evidence>
<accession>A0A1U8Q5X2</accession>
<feature type="repeat" description="PPR" evidence="2">
    <location>
        <begin position="578"/>
        <end position="612"/>
    </location>
</feature>
<sequence length="986" mass="109774">MALVAPSISCHNHYHGPLLLLHRPCNRLLNNTNSSLSFIPPVNASFSLSAETRNRDSVVLTQTSDHQPTLSQSVSKLCESGDLNEAFLHLQRENGLTSMAERADTISALLQACGQRKDIETGRKVHELVWASIQFSNDFVLNTRLITMYSMCGSPSDSRLVFDGLQRRNLFQWNALISGYTRNELWDEAVSVFCELLSTTDLRPDNFTLPCVIKACGGLSCLELGQAIHGMSMKMELGPDVFVGNALIAMYGKCGSIGEAVKVFVRMPDRNLVSWNAMICGFSENGLPKESFDAFREMLIDGEGFTPDVATLVTILPVCTGEGDIEMGRVVHGLAVKLGLSHEITVNNAMIDMYLKCGYVIDGQVLFEKAIHRNVVSWNTMIGGYSREGYVCRTFDLLRQMQKEDGATRPSVITILNALPVCLEQSELCRLKELHGYAFRNGFQCDDLVANALVAAYAKCGSLRFADHVFYGMETKTVSSWNAIIGGYAQNGDPRKAVDLFLQMTYSGIEPDWFSIGSLLLACAHLKSLRDGKAIHGFVLRNSLEMDSFIGISLISLYIQCGEPSSSRILFDGMGERNLVSWNAMIAGYSQNGHHDKTLDLFRQMVQDGIQPSEIAIMSVFGACAQLSTLRLGKEAHCFALKDDFIEDPFVGSSIIEMYAKSGCIKQARMVFDRSKEKDVVSWTVMITGYGLNGYGQESIELFESMQREGLKPDGFTFVGILMACSHSGLVEKGLKYFLEMQGEHSIEPQIEHYACVVDMLGRAGRLDDAMKLIEEMPVEPDAGIWSALLSACRIHGNVGLGEKIAEKLLELEPDKAENYVATSNLFAGSRRWDVVRRVRGWMNEMGLQKEAGCSWIEVKGKVYNFVAGDDVLPESEEMCRMWQSLEEKIIKIGYVPDTTLVLHELDEHEKEKILRGHSEKLAISFGLLKTTKGVTLRVCKNLRICGDCHNALKLVSKVVDREIVVRDNKRFHHFRHGLCSCGDYW</sequence>
<reference evidence="5 6" key="1">
    <citation type="submission" date="2025-04" db="UniProtKB">
        <authorList>
            <consortium name="RefSeq"/>
        </authorList>
    </citation>
    <scope>IDENTIFICATION</scope>
</reference>
<dbReference type="KEGG" id="nnu:104597831"/>
<feature type="repeat" description="PPR" evidence="2">
    <location>
        <begin position="169"/>
        <end position="204"/>
    </location>
</feature>
<dbReference type="Proteomes" id="UP000189703">
    <property type="component" value="Unplaced"/>
</dbReference>
<dbReference type="InterPro" id="IPR002885">
    <property type="entry name" value="PPR_rpt"/>
</dbReference>
<protein>
    <submittedName>
        <fullName evidence="5 6">Pentatricopeptide repeat-containing protein At1g18485</fullName>
    </submittedName>
</protein>
<gene>
    <name evidence="5 6" type="primary">LOC104597831</name>
</gene>
<keyword evidence="4" id="KW-1185">Reference proteome</keyword>
<dbReference type="InterPro" id="IPR011990">
    <property type="entry name" value="TPR-like_helical_dom_sf"/>
</dbReference>
<dbReference type="FunFam" id="1.25.40.10:FF:000031">
    <property type="entry name" value="Pentatricopeptide repeat-containing protein mitochondrial"/>
    <property type="match status" value="1"/>
</dbReference>
<dbReference type="AlphaFoldDB" id="A0A1U8Q5X2"/>
<dbReference type="OrthoDB" id="1859983at2759"/>
<dbReference type="eggNOG" id="KOG4197">
    <property type="taxonomic scope" value="Eukaryota"/>
</dbReference>
<dbReference type="GO" id="GO:0008270">
    <property type="term" value="F:zinc ion binding"/>
    <property type="evidence" value="ECO:0007669"/>
    <property type="project" value="InterPro"/>
</dbReference>
<dbReference type="RefSeq" id="XP_019053460.1">
    <property type="nucleotide sequence ID" value="XM_019197915.1"/>
</dbReference>
<dbReference type="PANTHER" id="PTHR47926">
    <property type="entry name" value="PENTATRICOPEPTIDE REPEAT-CONTAINING PROTEIN"/>
    <property type="match status" value="1"/>
</dbReference>
<dbReference type="Pfam" id="PF01535">
    <property type="entry name" value="PPR"/>
    <property type="match status" value="7"/>
</dbReference>
<name>A0A1U8Q5X2_NELNU</name>